<evidence type="ECO:0000313" key="10">
    <source>
        <dbReference type="Proteomes" id="UP001209878"/>
    </source>
</evidence>
<evidence type="ECO:0000256" key="1">
    <source>
        <dbReference type="ARBA" id="ARBA00004496"/>
    </source>
</evidence>
<comment type="caution">
    <text evidence="9">The sequence shown here is derived from an EMBL/GenBank/DDBJ whole genome shotgun (WGS) entry which is preliminary data.</text>
</comment>
<accession>A0AAD9NG49</accession>
<evidence type="ECO:0000256" key="6">
    <source>
        <dbReference type="ARBA" id="ARBA00024898"/>
    </source>
</evidence>
<dbReference type="AlphaFoldDB" id="A0AAD9NG49"/>
<evidence type="ECO:0000256" key="3">
    <source>
        <dbReference type="ARBA" id="ARBA00018920"/>
    </source>
</evidence>
<dbReference type="InterPro" id="IPR026157">
    <property type="entry name" value="LZTFL1"/>
</dbReference>
<dbReference type="Pfam" id="PF15294">
    <property type="entry name" value="Leu_zip"/>
    <property type="match status" value="1"/>
</dbReference>
<keyword evidence="10" id="KW-1185">Reference proteome</keyword>
<evidence type="ECO:0000256" key="7">
    <source>
        <dbReference type="ARBA" id="ARBA00026004"/>
    </source>
</evidence>
<evidence type="ECO:0000256" key="8">
    <source>
        <dbReference type="SAM" id="Coils"/>
    </source>
</evidence>
<organism evidence="9 10">
    <name type="scientific">Ridgeia piscesae</name>
    <name type="common">Tubeworm</name>
    <dbReference type="NCBI Taxonomy" id="27915"/>
    <lineage>
        <taxon>Eukaryota</taxon>
        <taxon>Metazoa</taxon>
        <taxon>Spiralia</taxon>
        <taxon>Lophotrochozoa</taxon>
        <taxon>Annelida</taxon>
        <taxon>Polychaeta</taxon>
        <taxon>Sedentaria</taxon>
        <taxon>Canalipalpata</taxon>
        <taxon>Sabellida</taxon>
        <taxon>Siboglinidae</taxon>
        <taxon>Ridgeia</taxon>
    </lineage>
</organism>
<keyword evidence="5 8" id="KW-0175">Coiled coil</keyword>
<sequence>MRFARYQRGQRMRGVKACFEELKDSRLIEDTFTIDEVTEMLDGLLAVVNGEVETELINTAHTNILLLRQLFQQAEKWHLKLQADISELENRELLEKIKDFEEREFSGTKREADFNPMPLMKLEPLNEGGGAGLLQQEIERLTDENSRLRERLKQIESTAIQSQRDQSILKSDLEKTKSQLAMQKQVKGSSSEDELAELRKKMEGLKSSMDMSQASSRNMTAGISSDLTNTKHELLKVQEMLEMTEKELEKKVCMTAPFKNLKQMLMKKNEQIKELRRSLSKYNLHFLLCLLSHGRLHQCIYYLPHRLITLSSFSLKRSDLFMLHMM</sequence>
<dbReference type="PANTHER" id="PTHR21635:SF0">
    <property type="entry name" value="LEUCINE ZIPPER TRANSCRIPTION FACTOR-LIKE PROTEIN 1"/>
    <property type="match status" value="1"/>
</dbReference>
<name>A0AAD9NG49_RIDPI</name>
<feature type="coiled-coil region" evidence="8">
    <location>
        <begin position="131"/>
        <end position="165"/>
    </location>
</feature>
<proteinExistence type="inferred from homology"/>
<evidence type="ECO:0000256" key="4">
    <source>
        <dbReference type="ARBA" id="ARBA00022490"/>
    </source>
</evidence>
<comment type="similarity">
    <text evidence="2">Belongs to the LZTFL1 family.</text>
</comment>
<evidence type="ECO:0000256" key="5">
    <source>
        <dbReference type="ARBA" id="ARBA00023054"/>
    </source>
</evidence>
<feature type="coiled-coil region" evidence="8">
    <location>
        <begin position="195"/>
        <end position="285"/>
    </location>
</feature>
<dbReference type="GO" id="GO:1903565">
    <property type="term" value="P:negative regulation of protein localization to cilium"/>
    <property type="evidence" value="ECO:0007669"/>
    <property type="project" value="TreeGrafter"/>
</dbReference>
<dbReference type="PANTHER" id="PTHR21635">
    <property type="entry name" value="LEUCINE ZIPPER TRANSCRIPTION FACTOR LIKE"/>
    <property type="match status" value="1"/>
</dbReference>
<dbReference type="GO" id="GO:0005737">
    <property type="term" value="C:cytoplasm"/>
    <property type="evidence" value="ECO:0007669"/>
    <property type="project" value="UniProtKB-SubCell"/>
</dbReference>
<comment type="subcellular location">
    <subcellularLocation>
        <location evidence="1">Cytoplasm</location>
    </subcellularLocation>
</comment>
<dbReference type="EMBL" id="JAODUO010001278">
    <property type="protein sequence ID" value="KAK2167363.1"/>
    <property type="molecule type" value="Genomic_DNA"/>
</dbReference>
<comment type="subunit">
    <text evidence="7">Self-associates. Interacts with BBS9; the interaction mediates the association of LZTL1 with the BBsome complex and regulates BBSome ciliary trafficking.</text>
</comment>
<comment type="function">
    <text evidence="6">Regulates ciliary localization of the BBSome complex. Together with the BBSome complex, controls SMO ciliary trafficking and contributes to the sonic hedgehog (SHH) pathway regulation. May play a role in neurite outgrowth. May have tumor suppressor function.</text>
</comment>
<dbReference type="Proteomes" id="UP001209878">
    <property type="component" value="Unassembled WGS sequence"/>
</dbReference>
<gene>
    <name evidence="9" type="ORF">NP493_1278g00031</name>
</gene>
<keyword evidence="4" id="KW-0963">Cytoplasm</keyword>
<protein>
    <recommendedName>
        <fullName evidence="3">Leucine zipper transcription factor-like protein 1</fullName>
    </recommendedName>
</protein>
<reference evidence="9" key="1">
    <citation type="journal article" date="2023" name="Mol. Biol. Evol.">
        <title>Third-Generation Sequencing Reveals the Adaptive Role of the Epigenome in Three Deep-Sea Polychaetes.</title>
        <authorList>
            <person name="Perez M."/>
            <person name="Aroh O."/>
            <person name="Sun Y."/>
            <person name="Lan Y."/>
            <person name="Juniper S.K."/>
            <person name="Young C.R."/>
            <person name="Angers B."/>
            <person name="Qian P.Y."/>
        </authorList>
    </citation>
    <scope>NUCLEOTIDE SEQUENCE</scope>
    <source>
        <strain evidence="9">R07B-5</strain>
    </source>
</reference>
<evidence type="ECO:0000256" key="2">
    <source>
        <dbReference type="ARBA" id="ARBA00008868"/>
    </source>
</evidence>
<evidence type="ECO:0000313" key="9">
    <source>
        <dbReference type="EMBL" id="KAK2167363.1"/>
    </source>
</evidence>